<organism evidence="1 2">
    <name type="scientific">Protopolystoma xenopodis</name>
    <dbReference type="NCBI Taxonomy" id="117903"/>
    <lineage>
        <taxon>Eukaryota</taxon>
        <taxon>Metazoa</taxon>
        <taxon>Spiralia</taxon>
        <taxon>Lophotrochozoa</taxon>
        <taxon>Platyhelminthes</taxon>
        <taxon>Monogenea</taxon>
        <taxon>Polyopisthocotylea</taxon>
        <taxon>Polystomatidea</taxon>
        <taxon>Polystomatidae</taxon>
        <taxon>Protopolystoma</taxon>
    </lineage>
</organism>
<name>A0A3S4ZN28_9PLAT</name>
<proteinExistence type="predicted"/>
<accession>A0A3S4ZN28</accession>
<evidence type="ECO:0000313" key="2">
    <source>
        <dbReference type="Proteomes" id="UP000784294"/>
    </source>
</evidence>
<reference evidence="1" key="1">
    <citation type="submission" date="2018-11" db="EMBL/GenBank/DDBJ databases">
        <authorList>
            <consortium name="Pathogen Informatics"/>
        </authorList>
    </citation>
    <scope>NUCLEOTIDE SEQUENCE</scope>
</reference>
<protein>
    <submittedName>
        <fullName evidence="1">Uncharacterized protein</fullName>
    </submittedName>
</protein>
<keyword evidence="2" id="KW-1185">Reference proteome</keyword>
<evidence type="ECO:0000313" key="1">
    <source>
        <dbReference type="EMBL" id="VEL15628.1"/>
    </source>
</evidence>
<dbReference type="Proteomes" id="UP000784294">
    <property type="component" value="Unassembled WGS sequence"/>
</dbReference>
<dbReference type="EMBL" id="CAAALY010025252">
    <property type="protein sequence ID" value="VEL15628.1"/>
    <property type="molecule type" value="Genomic_DNA"/>
</dbReference>
<gene>
    <name evidence="1" type="ORF">PXEA_LOCUS9068</name>
</gene>
<sequence length="134" mass="15107">MAKLTDDADYDAGETFENVPSSLSDAGNHDNYYGRRLRTRCVLLSHPDNKTKLRRRGMCLGMRPFLTSTLHTRRLSPVVGWSHFGYFISRLHSSTREMSGFLPLNHSLASYLSLSLARSPTPNMVEPCLIQPGH</sequence>
<comment type="caution">
    <text evidence="1">The sequence shown here is derived from an EMBL/GenBank/DDBJ whole genome shotgun (WGS) entry which is preliminary data.</text>
</comment>
<dbReference type="AlphaFoldDB" id="A0A3S4ZN28"/>